<sequence>MKTAPLSPEPQASGGDYMYSDLPPVYLASTSITPESSKGANGETPNIANGETPHIANGEIPNITNGETPKVTNGDDVGEASEDINAAFTNLTFEKITFDHKNVRSGISEDACLAHLKLLHAIQAMKDDIGYTDGLWNLWNSRGKWALDDYRVDADWPMIRALEKTNSATVLLAGQARIREKRWALFVARAVERYEDWWYSLAETDMLTEKDMATPDDPKYRTFTNRGGLRWKENMLPPLDVLMVLHTHMLNPRAFLEDSIRHGMGSFWPAGMPWELIHKAIDTDFNYNVSHQAKINWVAKTGHRWRNQDDDMEKILKCPFCPSKNEIPWTTCGMKEDVKDIEFTGLIGHGYGDGNFNHRCPNCQNENYKELLSVTKFVSDASALLVQNVPMPGTILDPGSGRPEVVPEGTKGERYFRTFPNRMIKRELRSNIAELIKPPSQTPIIKKSKSKAKKDKIKKKDKNKEEEENKAPERLNIKAVRDMIQNILVTPKKIRNIDSETGLFARYQIHTWAGICIRKMMSRYWQNFSPFGLDLCAAVMRQGVFVEKMVKIDWLHSPTARDTMTRLIVKYDRFLQIMKKHPGKVVVPTLDIDLAWHTHQLIPSHYYYYTVSTTGKFIDHDDKIDEDKLSRCFEWTTKTYQDMFDAVYSECTCWYCETIRSSQISAVGRLFGISSNARLSESFRKSETAETCPPEKSAHISYHNSVKTIETADRRRVTARARTRQRQWLDQEYQKAAKRAERKGQKFPAKEDYFTLWGAQYTMYGPYPFPPWFAPGMYYGWDPSTIHNGQGAWGNCAAGSCGNGGIAAGACGGAGGCNNGNGGICGSSGAGVTAGGAGGAGGGGCGGGAGCGGS</sequence>
<dbReference type="EMBL" id="QLNT01000010">
    <property type="protein sequence ID" value="KAF3071641.1"/>
    <property type="molecule type" value="Genomic_DNA"/>
</dbReference>
<reference evidence="2 3" key="1">
    <citation type="submission" date="2018-06" db="EMBL/GenBank/DDBJ databases">
        <title>Genome analysis of cellulolytic fungus Trichoderma lentiforme CFAM-422.</title>
        <authorList>
            <person name="Steindorff A.S."/>
            <person name="Formighieri E.F."/>
            <person name="Midorikawa G.E.O."/>
            <person name="Tamietti M.S."/>
            <person name="Ramos E.Z."/>
            <person name="Silva A.S."/>
            <person name="Bon E.P.S."/>
            <person name="Mendes T.D."/>
            <person name="Damaso M.C.T."/>
            <person name="Favaro L.C.L."/>
        </authorList>
    </citation>
    <scope>NUCLEOTIDE SEQUENCE [LARGE SCALE GENOMIC DNA]</scope>
    <source>
        <strain evidence="2 3">CFAM-422</strain>
    </source>
</reference>
<feature type="compositionally biased region" description="Basic residues" evidence="1">
    <location>
        <begin position="446"/>
        <end position="461"/>
    </location>
</feature>
<evidence type="ECO:0000313" key="3">
    <source>
        <dbReference type="Proteomes" id="UP000801864"/>
    </source>
</evidence>
<organism evidence="2 3">
    <name type="scientific">Trichoderma lentiforme</name>
    <dbReference type="NCBI Taxonomy" id="1567552"/>
    <lineage>
        <taxon>Eukaryota</taxon>
        <taxon>Fungi</taxon>
        <taxon>Dikarya</taxon>
        <taxon>Ascomycota</taxon>
        <taxon>Pezizomycotina</taxon>
        <taxon>Sordariomycetes</taxon>
        <taxon>Hypocreomycetidae</taxon>
        <taxon>Hypocreales</taxon>
        <taxon>Hypocreaceae</taxon>
        <taxon>Trichoderma</taxon>
    </lineage>
</organism>
<dbReference type="Pfam" id="PF07173">
    <property type="entry name" value="GRDP-like"/>
    <property type="match status" value="1"/>
</dbReference>
<dbReference type="PANTHER" id="PTHR34365:SF7">
    <property type="entry name" value="GLYCINE-RICH DOMAIN-CONTAINING PROTEIN 1"/>
    <property type="match status" value="1"/>
</dbReference>
<name>A0A9P5CBL9_9HYPO</name>
<evidence type="ECO:0000313" key="2">
    <source>
        <dbReference type="EMBL" id="KAF3071641.1"/>
    </source>
</evidence>
<evidence type="ECO:0000256" key="1">
    <source>
        <dbReference type="SAM" id="MobiDB-lite"/>
    </source>
</evidence>
<dbReference type="PANTHER" id="PTHR34365">
    <property type="entry name" value="ENOLASE (DUF1399)"/>
    <property type="match status" value="1"/>
</dbReference>
<evidence type="ECO:0008006" key="4">
    <source>
        <dbReference type="Google" id="ProtNLM"/>
    </source>
</evidence>
<keyword evidence="3" id="KW-1185">Reference proteome</keyword>
<feature type="compositionally biased region" description="Basic and acidic residues" evidence="1">
    <location>
        <begin position="462"/>
        <end position="471"/>
    </location>
</feature>
<proteinExistence type="predicted"/>
<protein>
    <recommendedName>
        <fullName evidence="4">Alpha-ketoglutarate-dependent sulfonate dioxygenase</fullName>
    </recommendedName>
</protein>
<accession>A0A9P5CBL9</accession>
<dbReference type="InterPro" id="IPR009836">
    <property type="entry name" value="GRDP-like"/>
</dbReference>
<dbReference type="Proteomes" id="UP000801864">
    <property type="component" value="Unassembled WGS sequence"/>
</dbReference>
<comment type="caution">
    <text evidence="2">The sequence shown here is derived from an EMBL/GenBank/DDBJ whole genome shotgun (WGS) entry which is preliminary data.</text>
</comment>
<feature type="region of interest" description="Disordered" evidence="1">
    <location>
        <begin position="439"/>
        <end position="471"/>
    </location>
</feature>
<dbReference type="AlphaFoldDB" id="A0A9P5CBL9"/>
<feature type="compositionally biased region" description="Polar residues" evidence="1">
    <location>
        <begin position="29"/>
        <end position="49"/>
    </location>
</feature>
<feature type="region of interest" description="Disordered" evidence="1">
    <location>
        <begin position="29"/>
        <end position="69"/>
    </location>
</feature>
<gene>
    <name evidence="2" type="ORF">CFAM422_006227</name>
</gene>